<comment type="caution">
    <text evidence="6">The sequence shown here is derived from an EMBL/GenBank/DDBJ whole genome shotgun (WGS) entry which is preliminary data.</text>
</comment>
<accession>A0A9N7UEU9</accession>
<dbReference type="GO" id="GO:0004190">
    <property type="term" value="F:aspartic-type endopeptidase activity"/>
    <property type="evidence" value="ECO:0007669"/>
    <property type="project" value="InterPro"/>
</dbReference>
<keyword evidence="2" id="KW-1015">Disulfide bond</keyword>
<dbReference type="Gene3D" id="2.40.70.10">
    <property type="entry name" value="Acid Proteases"/>
    <property type="match status" value="1"/>
</dbReference>
<dbReference type="InterPro" id="IPR021109">
    <property type="entry name" value="Peptidase_aspartic_dom_sf"/>
</dbReference>
<evidence type="ECO:0000256" key="2">
    <source>
        <dbReference type="PIRSR" id="PIRSR601461-2"/>
    </source>
</evidence>
<feature type="chain" id="PRO_5040124515" description="Peptidase A1 domain-containing protein" evidence="4">
    <location>
        <begin position="26"/>
        <end position="172"/>
    </location>
</feature>
<name>A0A9N7UEU9_PLEPL</name>
<dbReference type="GO" id="GO:0005764">
    <property type="term" value="C:lysosome"/>
    <property type="evidence" value="ECO:0007669"/>
    <property type="project" value="TreeGrafter"/>
</dbReference>
<evidence type="ECO:0000259" key="5">
    <source>
        <dbReference type="PROSITE" id="PS51767"/>
    </source>
</evidence>
<dbReference type="InterPro" id="IPR001969">
    <property type="entry name" value="Aspartic_peptidase_AS"/>
</dbReference>
<evidence type="ECO:0000256" key="1">
    <source>
        <dbReference type="ARBA" id="ARBA00007447"/>
    </source>
</evidence>
<dbReference type="AlphaFoldDB" id="A0A9N7UEU9"/>
<feature type="signal peptide" evidence="4">
    <location>
        <begin position="1"/>
        <end position="25"/>
    </location>
</feature>
<dbReference type="Proteomes" id="UP001153269">
    <property type="component" value="Unassembled WGS sequence"/>
</dbReference>
<dbReference type="PROSITE" id="PS00141">
    <property type="entry name" value="ASP_PROTEASE"/>
    <property type="match status" value="1"/>
</dbReference>
<keyword evidence="4" id="KW-0732">Signal</keyword>
<dbReference type="InterPro" id="IPR001461">
    <property type="entry name" value="Aspartic_peptidase_A1"/>
</dbReference>
<dbReference type="GO" id="GO:0006508">
    <property type="term" value="P:proteolysis"/>
    <property type="evidence" value="ECO:0007669"/>
    <property type="project" value="InterPro"/>
</dbReference>
<feature type="domain" description="Peptidase A1" evidence="5">
    <location>
        <begin position="82"/>
        <end position="172"/>
    </location>
</feature>
<evidence type="ECO:0000256" key="4">
    <source>
        <dbReference type="SAM" id="SignalP"/>
    </source>
</evidence>
<dbReference type="PANTHER" id="PTHR47966:SF83">
    <property type="entry name" value="NAPSIN-A"/>
    <property type="match status" value="1"/>
</dbReference>
<dbReference type="SUPFAM" id="SSF50630">
    <property type="entry name" value="Acid proteases"/>
    <property type="match status" value="1"/>
</dbReference>
<evidence type="ECO:0000256" key="3">
    <source>
        <dbReference type="SAM" id="MobiDB-lite"/>
    </source>
</evidence>
<reference evidence="6" key="1">
    <citation type="submission" date="2020-03" db="EMBL/GenBank/DDBJ databases">
        <authorList>
            <person name="Weist P."/>
        </authorList>
    </citation>
    <scope>NUCLEOTIDE SEQUENCE</scope>
</reference>
<evidence type="ECO:0000313" key="6">
    <source>
        <dbReference type="EMBL" id="CAB1428743.1"/>
    </source>
</evidence>
<dbReference type="PROSITE" id="PS51767">
    <property type="entry name" value="PEPTIDASE_A1"/>
    <property type="match status" value="1"/>
</dbReference>
<comment type="similarity">
    <text evidence="1">Belongs to the peptidase A1 family.</text>
</comment>
<feature type="disulfide bond" evidence="2">
    <location>
        <begin position="113"/>
        <end position="120"/>
    </location>
</feature>
<keyword evidence="7" id="KW-1185">Reference proteome</keyword>
<feature type="compositionally biased region" description="Polar residues" evidence="3">
    <location>
        <begin position="163"/>
        <end position="172"/>
    </location>
</feature>
<gene>
    <name evidence="6" type="ORF">PLEPLA_LOCUS16717</name>
</gene>
<protein>
    <recommendedName>
        <fullName evidence="5">Peptidase A1 domain-containing protein</fullName>
    </recommendedName>
</protein>
<dbReference type="Pfam" id="PF00026">
    <property type="entry name" value="Asp"/>
    <property type="match status" value="1"/>
</dbReference>
<dbReference type="PANTHER" id="PTHR47966">
    <property type="entry name" value="BETA-SITE APP-CLEAVING ENZYME, ISOFORM A-RELATED"/>
    <property type="match status" value="1"/>
</dbReference>
<dbReference type="EMBL" id="CADEAL010001086">
    <property type="protein sequence ID" value="CAB1428743.1"/>
    <property type="molecule type" value="Genomic_DNA"/>
</dbReference>
<proteinExistence type="inferred from homology"/>
<dbReference type="FunFam" id="2.40.70.10:FF:000008">
    <property type="entry name" value="Cathepsin D"/>
    <property type="match status" value="1"/>
</dbReference>
<sequence>MTRLKMLHITGMLLLLMMMISQSVAIIRVPLLKTRSLRRLMADNGMSLEELQELASSTGTSDSAPPPTLPVEALTNFMDAQYYGEIGIGTPPQRFSVLFDTGSSNLWVPSIHCNLFDVACWLHHRYNSKKSSTFREERHQVLHPVRQRQLDGLHQRGHRLSGRSVSSRSAVC</sequence>
<feature type="region of interest" description="Disordered" evidence="3">
    <location>
        <begin position="152"/>
        <end position="172"/>
    </location>
</feature>
<dbReference type="GO" id="GO:0005615">
    <property type="term" value="C:extracellular space"/>
    <property type="evidence" value="ECO:0007669"/>
    <property type="project" value="TreeGrafter"/>
</dbReference>
<dbReference type="InterPro" id="IPR033121">
    <property type="entry name" value="PEPTIDASE_A1"/>
</dbReference>
<evidence type="ECO:0000313" key="7">
    <source>
        <dbReference type="Proteomes" id="UP001153269"/>
    </source>
</evidence>
<organism evidence="6 7">
    <name type="scientific">Pleuronectes platessa</name>
    <name type="common">European plaice</name>
    <dbReference type="NCBI Taxonomy" id="8262"/>
    <lineage>
        <taxon>Eukaryota</taxon>
        <taxon>Metazoa</taxon>
        <taxon>Chordata</taxon>
        <taxon>Craniata</taxon>
        <taxon>Vertebrata</taxon>
        <taxon>Euteleostomi</taxon>
        <taxon>Actinopterygii</taxon>
        <taxon>Neopterygii</taxon>
        <taxon>Teleostei</taxon>
        <taxon>Neoteleostei</taxon>
        <taxon>Acanthomorphata</taxon>
        <taxon>Carangaria</taxon>
        <taxon>Pleuronectiformes</taxon>
        <taxon>Pleuronectoidei</taxon>
        <taxon>Pleuronectidae</taxon>
        <taxon>Pleuronectes</taxon>
    </lineage>
</organism>